<evidence type="ECO:0008006" key="13">
    <source>
        <dbReference type="Google" id="ProtNLM"/>
    </source>
</evidence>
<dbReference type="OrthoDB" id="1158011at2759"/>
<dbReference type="Proteomes" id="UP000708148">
    <property type="component" value="Unassembled WGS sequence"/>
</dbReference>
<keyword evidence="10" id="KW-0472">Membrane</keyword>
<accession>A0A8S1JFS0</accession>
<keyword evidence="8" id="KW-1133">Transmembrane helix</keyword>
<evidence type="ECO:0000256" key="7">
    <source>
        <dbReference type="ARBA" id="ARBA00022968"/>
    </source>
</evidence>
<keyword evidence="9" id="KW-0333">Golgi apparatus</keyword>
<comment type="caution">
    <text evidence="11">The sequence shown here is derived from an EMBL/GenBank/DDBJ whole genome shotgun (WGS) entry which is preliminary data.</text>
</comment>
<keyword evidence="4" id="KW-0328">Glycosyltransferase</keyword>
<dbReference type="Gene3D" id="3.90.550.50">
    <property type="match status" value="1"/>
</dbReference>
<dbReference type="Pfam" id="PF01762">
    <property type="entry name" value="Galactosyl_T"/>
    <property type="match status" value="1"/>
</dbReference>
<sequence length="520" mass="58208">MLRCRLWWYSREVVELEREVEFLRARLQGSDVALGDGMLACGRPGSNISGLHFNVRQEVFPAVPGLVGAKVEDETIDTVSDDGEGLEDPLLGQLDGVRDGYVYGWACQRANVPAALKVVLYINDVQVGTVQANKPAPHSIVNRICTGPSPVEAHTQPARNVAFRFKMPDLPDGQYQLRAFAYQPDGRWRKELYLSPLSFYHSDSRPDLIEAIRRKDDIIRARNAQVASLNEELNTRGAWESVTSEPRVRTFTPKPGQDDLPRLLVFIGVNSDPGDKFHRNFLRATWMKNMTALEEKGVAAKFVVGKSDWLPDKEVSDLADEMAEFGDMVTIDIKGYEDAAKKILAFYRSVALTTDADFYFKVEKDVVVNVNNLVEYLTPNRDKGNLFVGCMKSGEVVTDSKKAWYEPQNYRFGDPIGGDKKLSYPRHAHTQVFGLSRSVAKYLGQNADVMHGYAHDDVTVGAWLLGLDVEYMDEGRLCCAVCDGYDPQKKGCISFFSTGCSGVCHPETEVLRTYEDCVEE</sequence>
<keyword evidence="7" id="KW-0735">Signal-anchor</keyword>
<reference evidence="11" key="1">
    <citation type="submission" date="2020-12" db="EMBL/GenBank/DDBJ databases">
        <authorList>
            <person name="Iha C."/>
        </authorList>
    </citation>
    <scope>NUCLEOTIDE SEQUENCE</scope>
</reference>
<dbReference type="GO" id="GO:0008378">
    <property type="term" value="F:galactosyltransferase activity"/>
    <property type="evidence" value="ECO:0007669"/>
    <property type="project" value="TreeGrafter"/>
</dbReference>
<evidence type="ECO:0000313" key="11">
    <source>
        <dbReference type="EMBL" id="CAD7705336.1"/>
    </source>
</evidence>
<keyword evidence="5" id="KW-0808">Transferase</keyword>
<evidence type="ECO:0000256" key="4">
    <source>
        <dbReference type="ARBA" id="ARBA00022676"/>
    </source>
</evidence>
<comment type="similarity">
    <text evidence="3">Belongs to the glycosyltransferase 31 family.</text>
</comment>
<dbReference type="AlphaFoldDB" id="A0A8S1JFS0"/>
<comment type="subcellular location">
    <subcellularLocation>
        <location evidence="1">Golgi apparatus membrane</location>
        <topology evidence="1">Single-pass type II membrane protein</topology>
    </subcellularLocation>
</comment>
<evidence type="ECO:0000256" key="9">
    <source>
        <dbReference type="ARBA" id="ARBA00023034"/>
    </source>
</evidence>
<dbReference type="PANTHER" id="PTHR11214">
    <property type="entry name" value="BETA-1,3-N-ACETYLGLUCOSAMINYLTRANSFERASE"/>
    <property type="match status" value="1"/>
</dbReference>
<evidence type="ECO:0000256" key="8">
    <source>
        <dbReference type="ARBA" id="ARBA00022989"/>
    </source>
</evidence>
<evidence type="ECO:0000256" key="2">
    <source>
        <dbReference type="ARBA" id="ARBA00004922"/>
    </source>
</evidence>
<dbReference type="GO" id="GO:0000139">
    <property type="term" value="C:Golgi membrane"/>
    <property type="evidence" value="ECO:0007669"/>
    <property type="project" value="UniProtKB-SubCell"/>
</dbReference>
<dbReference type="EMBL" id="CAJHUC010003097">
    <property type="protein sequence ID" value="CAD7705336.1"/>
    <property type="molecule type" value="Genomic_DNA"/>
</dbReference>
<evidence type="ECO:0000256" key="5">
    <source>
        <dbReference type="ARBA" id="ARBA00022679"/>
    </source>
</evidence>
<gene>
    <name evidence="11" type="ORF">OSTQU699_LOCUS10691</name>
</gene>
<dbReference type="PANTHER" id="PTHR11214:SF74">
    <property type="entry name" value="HYDROXYPROLINE O-GALACTOSYLTRANSFERASE HPGT1"/>
    <property type="match status" value="1"/>
</dbReference>
<evidence type="ECO:0000256" key="6">
    <source>
        <dbReference type="ARBA" id="ARBA00022692"/>
    </source>
</evidence>
<evidence type="ECO:0000256" key="1">
    <source>
        <dbReference type="ARBA" id="ARBA00004323"/>
    </source>
</evidence>
<evidence type="ECO:0000256" key="3">
    <source>
        <dbReference type="ARBA" id="ARBA00008661"/>
    </source>
</evidence>
<evidence type="ECO:0000256" key="10">
    <source>
        <dbReference type="ARBA" id="ARBA00023136"/>
    </source>
</evidence>
<protein>
    <recommendedName>
        <fullName evidence="13">Hexosyltransferase</fullName>
    </recommendedName>
</protein>
<keyword evidence="12" id="KW-1185">Reference proteome</keyword>
<name>A0A8S1JFS0_9CHLO</name>
<comment type="pathway">
    <text evidence="2">Protein modification; protein glycosylation.</text>
</comment>
<dbReference type="InterPro" id="IPR002659">
    <property type="entry name" value="Glyco_trans_31"/>
</dbReference>
<evidence type="ECO:0000313" key="12">
    <source>
        <dbReference type="Proteomes" id="UP000708148"/>
    </source>
</evidence>
<keyword evidence="6" id="KW-0812">Transmembrane</keyword>
<proteinExistence type="inferred from homology"/>
<organism evidence="11 12">
    <name type="scientific">Ostreobium quekettii</name>
    <dbReference type="NCBI Taxonomy" id="121088"/>
    <lineage>
        <taxon>Eukaryota</taxon>
        <taxon>Viridiplantae</taxon>
        <taxon>Chlorophyta</taxon>
        <taxon>core chlorophytes</taxon>
        <taxon>Ulvophyceae</taxon>
        <taxon>TCBD clade</taxon>
        <taxon>Bryopsidales</taxon>
        <taxon>Ostreobineae</taxon>
        <taxon>Ostreobiaceae</taxon>
        <taxon>Ostreobium</taxon>
    </lineage>
</organism>